<dbReference type="InterPro" id="IPR036069">
    <property type="entry name" value="DUF34/NIF3_sf"/>
</dbReference>
<dbReference type="PANTHER" id="PTHR41774">
    <property type="match status" value="1"/>
</dbReference>
<dbReference type="Proteomes" id="UP000326924">
    <property type="component" value="Unassembled WGS sequence"/>
</dbReference>
<sequence length="115" mass="12791">MPSTPVEPPNQRFKLIFYVPSVALEPVKHGIFAAGGGTFPDGKYSHCSFEQIGTGQFLPEAEKGADPTIGHLKQDGSNQYEVERVEEVRCEIMCVGRDVLNRSEPAYEVYKMENV</sequence>
<protein>
    <recommendedName>
        <fullName evidence="1">ATP phosphoribosyltransferase</fullName>
    </recommendedName>
</protein>
<organism evidence="2 3">
    <name type="scientific">Sphaerosporella brunnea</name>
    <dbReference type="NCBI Taxonomy" id="1250544"/>
    <lineage>
        <taxon>Eukaryota</taxon>
        <taxon>Fungi</taxon>
        <taxon>Dikarya</taxon>
        <taxon>Ascomycota</taxon>
        <taxon>Pezizomycotina</taxon>
        <taxon>Pezizomycetes</taxon>
        <taxon>Pezizales</taxon>
        <taxon>Pyronemataceae</taxon>
        <taxon>Sphaerosporella</taxon>
    </lineage>
</organism>
<comment type="caution">
    <text evidence="2">The sequence shown here is derived from an EMBL/GenBank/DDBJ whole genome shotgun (WGS) entry which is preliminary data.</text>
</comment>
<dbReference type="EMBL" id="VXIS01000136">
    <property type="protein sequence ID" value="KAA8902077.1"/>
    <property type="molecule type" value="Genomic_DNA"/>
</dbReference>
<dbReference type="InParanoid" id="A0A5J5ES45"/>
<keyword evidence="3" id="KW-1185">Reference proteome</keyword>
<name>A0A5J5ES45_9PEZI</name>
<evidence type="ECO:0000256" key="1">
    <source>
        <dbReference type="ARBA" id="ARBA00020998"/>
    </source>
</evidence>
<dbReference type="InterPro" id="IPR015867">
    <property type="entry name" value="N-reg_PII/ATP_PRibTrfase_C"/>
</dbReference>
<accession>A0A5J5ES45</accession>
<dbReference type="Gene3D" id="3.30.70.120">
    <property type="match status" value="1"/>
</dbReference>
<reference evidence="2 3" key="1">
    <citation type="submission" date="2019-09" db="EMBL/GenBank/DDBJ databases">
        <title>Draft genome of the ectomycorrhizal ascomycete Sphaerosporella brunnea.</title>
        <authorList>
            <consortium name="DOE Joint Genome Institute"/>
            <person name="Benucci G.M."/>
            <person name="Marozzi G."/>
            <person name="Antonielli L."/>
            <person name="Sanchez S."/>
            <person name="Marco P."/>
            <person name="Wang X."/>
            <person name="Falini L.B."/>
            <person name="Barry K."/>
            <person name="Haridas S."/>
            <person name="Lipzen A."/>
            <person name="Labutti K."/>
            <person name="Grigoriev I.V."/>
            <person name="Murat C."/>
            <person name="Martin F."/>
            <person name="Albertini E."/>
            <person name="Donnini D."/>
            <person name="Bonito G."/>
        </authorList>
    </citation>
    <scope>NUCLEOTIDE SEQUENCE [LARGE SCALE GENOMIC DNA]</scope>
    <source>
        <strain evidence="2 3">Sb_GMNB300</strain>
    </source>
</reference>
<dbReference type="AlphaFoldDB" id="A0A5J5ES45"/>
<evidence type="ECO:0000313" key="2">
    <source>
        <dbReference type="EMBL" id="KAA8902077.1"/>
    </source>
</evidence>
<dbReference type="OrthoDB" id="15981at2759"/>
<gene>
    <name evidence="2" type="ORF">FN846DRAFT_1028653</name>
</gene>
<proteinExistence type="predicted"/>
<dbReference type="PANTHER" id="PTHR41774:SF1">
    <property type="entry name" value="NGG1P INTERACTING FACTOR NIF3"/>
    <property type="match status" value="1"/>
</dbReference>
<dbReference type="SUPFAM" id="SSF102705">
    <property type="entry name" value="NIF3 (NGG1p interacting factor 3)-like"/>
    <property type="match status" value="1"/>
</dbReference>
<evidence type="ECO:0000313" key="3">
    <source>
        <dbReference type="Proteomes" id="UP000326924"/>
    </source>
</evidence>